<feature type="region of interest" description="Disordered" evidence="1">
    <location>
        <begin position="1"/>
        <end position="23"/>
    </location>
</feature>
<evidence type="ECO:0000256" key="1">
    <source>
        <dbReference type="SAM" id="MobiDB-lite"/>
    </source>
</evidence>
<gene>
    <name evidence="2" type="ORF">WN51_11244</name>
</gene>
<dbReference type="EMBL" id="KQ435745">
    <property type="protein sequence ID" value="KOX76611.1"/>
    <property type="molecule type" value="Genomic_DNA"/>
</dbReference>
<dbReference type="Proteomes" id="UP000053105">
    <property type="component" value="Unassembled WGS sequence"/>
</dbReference>
<protein>
    <submittedName>
        <fullName evidence="2">Uncharacterized protein</fullName>
    </submittedName>
</protein>
<evidence type="ECO:0000313" key="2">
    <source>
        <dbReference type="EMBL" id="KOX76611.1"/>
    </source>
</evidence>
<organism evidence="2 3">
    <name type="scientific">Melipona quadrifasciata</name>
    <dbReference type="NCBI Taxonomy" id="166423"/>
    <lineage>
        <taxon>Eukaryota</taxon>
        <taxon>Metazoa</taxon>
        <taxon>Ecdysozoa</taxon>
        <taxon>Arthropoda</taxon>
        <taxon>Hexapoda</taxon>
        <taxon>Insecta</taxon>
        <taxon>Pterygota</taxon>
        <taxon>Neoptera</taxon>
        <taxon>Endopterygota</taxon>
        <taxon>Hymenoptera</taxon>
        <taxon>Apocrita</taxon>
        <taxon>Aculeata</taxon>
        <taxon>Apoidea</taxon>
        <taxon>Anthophila</taxon>
        <taxon>Apidae</taxon>
        <taxon>Melipona</taxon>
    </lineage>
</organism>
<name>A0A0N0BHQ8_9HYME</name>
<feature type="region of interest" description="Disordered" evidence="1">
    <location>
        <begin position="42"/>
        <end position="64"/>
    </location>
</feature>
<reference evidence="2 3" key="1">
    <citation type="submission" date="2015-07" db="EMBL/GenBank/DDBJ databases">
        <title>The genome of Melipona quadrifasciata.</title>
        <authorList>
            <person name="Pan H."/>
            <person name="Kapheim K."/>
        </authorList>
    </citation>
    <scope>NUCLEOTIDE SEQUENCE [LARGE SCALE GENOMIC DNA]</scope>
    <source>
        <strain evidence="2">0111107301</strain>
        <tissue evidence="2">Whole body</tissue>
    </source>
</reference>
<sequence length="74" mass="8118">MFKHDQQPCDDYRKRHGQIGDLGSDDIRGSLFLFWTSPGDGSLVERGTNSRTRRTGLPPKPAGPVHRVVASNAG</sequence>
<feature type="compositionally biased region" description="Basic and acidic residues" evidence="1">
    <location>
        <begin position="1"/>
        <end position="13"/>
    </location>
</feature>
<keyword evidence="3" id="KW-1185">Reference proteome</keyword>
<accession>A0A0N0BHQ8</accession>
<dbReference type="AlphaFoldDB" id="A0A0N0BHQ8"/>
<evidence type="ECO:0000313" key="3">
    <source>
        <dbReference type="Proteomes" id="UP000053105"/>
    </source>
</evidence>
<proteinExistence type="predicted"/>